<organism evidence="4 5">
    <name type="scientific">Terricaulis silvestris</name>
    <dbReference type="NCBI Taxonomy" id="2686094"/>
    <lineage>
        <taxon>Bacteria</taxon>
        <taxon>Pseudomonadati</taxon>
        <taxon>Pseudomonadota</taxon>
        <taxon>Alphaproteobacteria</taxon>
        <taxon>Caulobacterales</taxon>
        <taxon>Caulobacteraceae</taxon>
        <taxon>Terricaulis</taxon>
    </lineage>
</organism>
<dbReference type="EC" id="2.3.1.-" evidence="2"/>
<dbReference type="GO" id="GO:0005737">
    <property type="term" value="C:cytoplasm"/>
    <property type="evidence" value="ECO:0007669"/>
    <property type="project" value="UniProtKB-SubCell"/>
</dbReference>
<dbReference type="Pfam" id="PF02794">
    <property type="entry name" value="HlyC"/>
    <property type="match status" value="2"/>
</dbReference>
<evidence type="ECO:0000313" key="4">
    <source>
        <dbReference type="EMBL" id="QGZ96605.1"/>
    </source>
</evidence>
<sequence length="192" mass="21433">MFEGMSESTKQPAPGTPRTIAEALGQITWVLSQSPIHRELKIKDLEWAFMPPILHEQFRLFRFGPLPGSENLDPAEFAKVGLTKEGLEQMPLGVAIWAKLSETAEAKLERGERLDAGEWRSGERVWLVELISPFATPQNKLSEAMLMDLIQGPFRETAFNLHRTDPKTGRRDKVHMASHLQTGPAAPGAKPN</sequence>
<dbReference type="KEGG" id="tsv:DSM104635_03465"/>
<dbReference type="InterPro" id="IPR003996">
    <property type="entry name" value="RTX_toxin-activating_protC_bac"/>
</dbReference>
<dbReference type="GO" id="GO:0009404">
    <property type="term" value="P:toxin metabolic process"/>
    <property type="evidence" value="ECO:0007669"/>
    <property type="project" value="UniProtKB-UniRule"/>
</dbReference>
<accession>A0A6I6MMA3</accession>
<proteinExistence type="inferred from homology"/>
<protein>
    <recommendedName>
        <fullName evidence="2">RTX toxin-activating lysine-acyltransferase</fullName>
        <ecNumber evidence="2">2.3.1.-</ecNumber>
    </recommendedName>
</protein>
<comment type="similarity">
    <text evidence="1 2">Belongs to the RTX toxin acyltransferase family.</text>
</comment>
<keyword evidence="2" id="KW-0204">Cytolysis</keyword>
<keyword evidence="5" id="KW-1185">Reference proteome</keyword>
<evidence type="ECO:0000313" key="5">
    <source>
        <dbReference type="Proteomes" id="UP000431269"/>
    </source>
</evidence>
<evidence type="ECO:0000256" key="3">
    <source>
        <dbReference type="SAM" id="MobiDB-lite"/>
    </source>
</evidence>
<comment type="subcellular location">
    <subcellularLocation>
        <location evidence="2">Cytoplasm</location>
    </subcellularLocation>
</comment>
<feature type="region of interest" description="Disordered" evidence="3">
    <location>
        <begin position="161"/>
        <end position="192"/>
    </location>
</feature>
<evidence type="ECO:0000256" key="1">
    <source>
        <dbReference type="ARBA" id="ARBA00005686"/>
    </source>
</evidence>
<keyword evidence="2 4" id="KW-0012">Acyltransferase</keyword>
<dbReference type="AlphaFoldDB" id="A0A6I6MMA3"/>
<name>A0A6I6MMA3_9CAUL</name>
<gene>
    <name evidence="4" type="primary">hlyC</name>
    <name evidence="4" type="ORF">DSM104635_03465</name>
</gene>
<keyword evidence="2 4" id="KW-0808">Transferase</keyword>
<dbReference type="GO" id="GO:0016746">
    <property type="term" value="F:acyltransferase activity"/>
    <property type="evidence" value="ECO:0007669"/>
    <property type="project" value="UniProtKB-UniRule"/>
</dbReference>
<evidence type="ECO:0000256" key="2">
    <source>
        <dbReference type="RuleBase" id="RU368102"/>
    </source>
</evidence>
<keyword evidence="2" id="KW-0963">Cytoplasm</keyword>
<comment type="function">
    <text evidence="2">Involved in fatty acylation of protoxin at internal lysine residues, thereby converting it to the active toxin.</text>
</comment>
<dbReference type="GO" id="GO:0031640">
    <property type="term" value="P:killing of cells of another organism"/>
    <property type="evidence" value="ECO:0007669"/>
    <property type="project" value="UniProtKB-KW"/>
</dbReference>
<reference evidence="5" key="1">
    <citation type="submission" date="2019-12" db="EMBL/GenBank/DDBJ databases">
        <title>Complete genome of Terracaulis silvestris 0127_4.</title>
        <authorList>
            <person name="Vieira S."/>
            <person name="Riedel T."/>
            <person name="Sproer C."/>
            <person name="Pascual J."/>
            <person name="Boedeker C."/>
            <person name="Overmann J."/>
        </authorList>
    </citation>
    <scope>NUCLEOTIDE SEQUENCE [LARGE SCALE GENOMIC DNA]</scope>
    <source>
        <strain evidence="5">0127_4</strain>
    </source>
</reference>
<dbReference type="EMBL" id="CP047045">
    <property type="protein sequence ID" value="QGZ96605.1"/>
    <property type="molecule type" value="Genomic_DNA"/>
</dbReference>
<dbReference type="Proteomes" id="UP000431269">
    <property type="component" value="Chromosome"/>
</dbReference>
<feature type="compositionally biased region" description="Basic and acidic residues" evidence="3">
    <location>
        <begin position="162"/>
        <end position="175"/>
    </location>
</feature>